<dbReference type="CDD" id="cd02440">
    <property type="entry name" value="AdoMet_MTases"/>
    <property type="match status" value="1"/>
</dbReference>
<dbReference type="InterPro" id="IPR035926">
    <property type="entry name" value="NusB-like_sf"/>
</dbReference>
<sequence length="447" mass="49689">MTDSVNTRELVLDMLMEVTRDGRPSHVVHSQMLEKYEYLEKQERKFISRLFKGTLERMITLDYVIGLFSSVKPAKIRPVLKNILRMGVYQILYMENIPHSAACNEAVKLSARRGFKNLKGFVNGVLRNVSRKGGEISWPDRETDPETYLSVVYSAPRWLVSLWTDAYGWDKAEAMLKDSLEEKPVTIRCISEKDTDQVKKLLEAEGVRVRDGSLLPYALKISGFDHLGALDSFRQGLYAVQDESSMMVVEMAQLSGGETVMDVCAAPGGKSCHAAGRLLAAASSGAAPGHVFARDLTPAKAALIQENVQRLGLPNVTVQVKDATVFYEADKKSAQVVLADLPCSGLGVLGRKADIKYRMSPEQMDALAALQRQILSVVQDYVADGGTLVYSTCTVNPGENTDNARWFEDHFDFVMESSRQYFPGIDGCDGFFIARFKKKRAEGENNE</sequence>
<comment type="similarity">
    <text evidence="13">Belongs to the class I-like SAM-binding methyltransferase superfamily. RsmB/NOP family.</text>
</comment>
<dbReference type="InterPro" id="IPR049560">
    <property type="entry name" value="MeTrfase_RsmB-F_NOP2_cat"/>
</dbReference>
<evidence type="ECO:0000256" key="1">
    <source>
        <dbReference type="ARBA" id="ARBA00002724"/>
    </source>
</evidence>
<dbReference type="PROSITE" id="PS51686">
    <property type="entry name" value="SAM_MT_RSMB_NOP"/>
    <property type="match status" value="1"/>
</dbReference>
<keyword evidence="5" id="KW-0698">rRNA processing</keyword>
<dbReference type="InterPro" id="IPR023267">
    <property type="entry name" value="RCMT"/>
</dbReference>
<dbReference type="Gene3D" id="3.40.50.150">
    <property type="entry name" value="Vaccinia Virus protein VP39"/>
    <property type="match status" value="1"/>
</dbReference>
<evidence type="ECO:0000256" key="5">
    <source>
        <dbReference type="ARBA" id="ARBA00022552"/>
    </source>
</evidence>
<dbReference type="SUPFAM" id="SSF48013">
    <property type="entry name" value="NusB-like"/>
    <property type="match status" value="1"/>
</dbReference>
<gene>
    <name evidence="15" type="primary">rsmB</name>
    <name evidence="15" type="ORF">IAB46_00320</name>
</gene>
<dbReference type="InterPro" id="IPR001678">
    <property type="entry name" value="MeTrfase_RsmB-F_NOP2_dom"/>
</dbReference>
<dbReference type="Pfam" id="PF01189">
    <property type="entry name" value="Methyltr_RsmB-F"/>
    <property type="match status" value="1"/>
</dbReference>
<evidence type="ECO:0000256" key="11">
    <source>
        <dbReference type="ARBA" id="ARBA00031088"/>
    </source>
</evidence>
<dbReference type="InterPro" id="IPR006027">
    <property type="entry name" value="NusB_RsmB_TIM44"/>
</dbReference>
<evidence type="ECO:0000256" key="10">
    <source>
        <dbReference type="ARBA" id="ARBA00030399"/>
    </source>
</evidence>
<evidence type="ECO:0000256" key="9">
    <source>
        <dbReference type="ARBA" id="ARBA00022884"/>
    </source>
</evidence>
<dbReference type="InterPro" id="IPR029063">
    <property type="entry name" value="SAM-dependent_MTases_sf"/>
</dbReference>
<feature type="binding site" evidence="13">
    <location>
        <position position="295"/>
    </location>
    <ligand>
        <name>S-adenosyl-L-methionine</name>
        <dbReference type="ChEBI" id="CHEBI:59789"/>
    </ligand>
</feature>
<comment type="function">
    <text evidence="1">Specifically methylates the cytosine at position 967 (m5C967) of 16S rRNA.</text>
</comment>
<reference evidence="15" key="1">
    <citation type="submission" date="2020-10" db="EMBL/GenBank/DDBJ databases">
        <authorList>
            <person name="Gilroy R."/>
        </authorList>
    </citation>
    <scope>NUCLEOTIDE SEQUENCE</scope>
    <source>
        <strain evidence="15">CHK178-757</strain>
    </source>
</reference>
<dbReference type="EMBL" id="DVIT01000002">
    <property type="protein sequence ID" value="HIS46009.1"/>
    <property type="molecule type" value="Genomic_DNA"/>
</dbReference>
<comment type="subcellular location">
    <subcellularLocation>
        <location evidence="2">Cytoplasm</location>
    </subcellularLocation>
</comment>
<dbReference type="GO" id="GO:0008649">
    <property type="term" value="F:rRNA methyltransferase activity"/>
    <property type="evidence" value="ECO:0007669"/>
    <property type="project" value="InterPro"/>
</dbReference>
<dbReference type="InterPro" id="IPR054728">
    <property type="entry name" value="RsmB-like_ferredoxin"/>
</dbReference>
<evidence type="ECO:0000256" key="8">
    <source>
        <dbReference type="ARBA" id="ARBA00022691"/>
    </source>
</evidence>
<evidence type="ECO:0000259" key="14">
    <source>
        <dbReference type="PROSITE" id="PS51686"/>
    </source>
</evidence>
<keyword evidence="9 13" id="KW-0694">RNA-binding</keyword>
<evidence type="ECO:0000313" key="16">
    <source>
        <dbReference type="Proteomes" id="UP000823927"/>
    </source>
</evidence>
<dbReference type="GO" id="GO:0005737">
    <property type="term" value="C:cytoplasm"/>
    <property type="evidence" value="ECO:0007669"/>
    <property type="project" value="UniProtKB-SubCell"/>
</dbReference>
<dbReference type="Gene3D" id="3.30.70.1170">
    <property type="entry name" value="Sun protein, domain 3"/>
    <property type="match status" value="1"/>
</dbReference>
<dbReference type="Pfam" id="PF22458">
    <property type="entry name" value="RsmF-B_ferredox"/>
    <property type="match status" value="1"/>
</dbReference>
<dbReference type="PANTHER" id="PTHR22807">
    <property type="entry name" value="NOP2 YEAST -RELATED NOL1/NOP2/FMU SUN DOMAIN-CONTAINING"/>
    <property type="match status" value="1"/>
</dbReference>
<evidence type="ECO:0000256" key="7">
    <source>
        <dbReference type="ARBA" id="ARBA00022679"/>
    </source>
</evidence>
<evidence type="ECO:0000256" key="4">
    <source>
        <dbReference type="ARBA" id="ARBA00022490"/>
    </source>
</evidence>
<dbReference type="NCBIfam" id="TIGR00563">
    <property type="entry name" value="rsmB"/>
    <property type="match status" value="1"/>
</dbReference>
<evidence type="ECO:0000256" key="13">
    <source>
        <dbReference type="PROSITE-ProRule" id="PRU01023"/>
    </source>
</evidence>
<dbReference type="GO" id="GO:0006355">
    <property type="term" value="P:regulation of DNA-templated transcription"/>
    <property type="evidence" value="ECO:0007669"/>
    <property type="project" value="InterPro"/>
</dbReference>
<keyword evidence="8 13" id="KW-0949">S-adenosyl-L-methionine</keyword>
<dbReference type="Pfam" id="PF01029">
    <property type="entry name" value="NusB"/>
    <property type="match status" value="1"/>
</dbReference>
<feature type="active site" description="Nucleophile" evidence="13">
    <location>
        <position position="393"/>
    </location>
</feature>
<feature type="domain" description="SAM-dependent MTase RsmB/NOP-type" evidence="14">
    <location>
        <begin position="175"/>
        <end position="447"/>
    </location>
</feature>
<evidence type="ECO:0000256" key="2">
    <source>
        <dbReference type="ARBA" id="ARBA00004496"/>
    </source>
</evidence>
<organism evidence="15 16">
    <name type="scientific">Candidatus Scybalocola faecigallinarum</name>
    <dbReference type="NCBI Taxonomy" id="2840941"/>
    <lineage>
        <taxon>Bacteria</taxon>
        <taxon>Bacillati</taxon>
        <taxon>Bacillota</taxon>
        <taxon>Clostridia</taxon>
        <taxon>Lachnospirales</taxon>
        <taxon>Lachnospiraceae</taxon>
        <taxon>Lachnospiraceae incertae sedis</taxon>
        <taxon>Candidatus Scybalocola (ex Gilroy et al. 2021)</taxon>
    </lineage>
</organism>
<protein>
    <recommendedName>
        <fullName evidence="3">16S rRNA (cytosine(967)-C(5))-methyltransferase</fullName>
        <ecNumber evidence="3">2.1.1.176</ecNumber>
    </recommendedName>
    <alternativeName>
        <fullName evidence="10">16S rRNA m5C967 methyltransferase</fullName>
    </alternativeName>
    <alternativeName>
        <fullName evidence="11">rRNA (cytosine-C(5)-)-methyltransferase RsmB</fullName>
    </alternativeName>
</protein>
<feature type="binding site" evidence="13">
    <location>
        <position position="340"/>
    </location>
    <ligand>
        <name>S-adenosyl-L-methionine</name>
        <dbReference type="ChEBI" id="CHEBI:59789"/>
    </ligand>
</feature>
<accession>A0A9D1F1X3</accession>
<dbReference type="PRINTS" id="PR02008">
    <property type="entry name" value="RCMTFAMILY"/>
</dbReference>
<evidence type="ECO:0000256" key="3">
    <source>
        <dbReference type="ARBA" id="ARBA00012140"/>
    </source>
</evidence>
<reference evidence="15" key="2">
    <citation type="journal article" date="2021" name="PeerJ">
        <title>Extensive microbial diversity within the chicken gut microbiome revealed by metagenomics and culture.</title>
        <authorList>
            <person name="Gilroy R."/>
            <person name="Ravi A."/>
            <person name="Getino M."/>
            <person name="Pursley I."/>
            <person name="Horton D.L."/>
            <person name="Alikhan N.F."/>
            <person name="Baker D."/>
            <person name="Gharbi K."/>
            <person name="Hall N."/>
            <person name="Watson M."/>
            <person name="Adriaenssens E.M."/>
            <person name="Foster-Nyarko E."/>
            <person name="Jarju S."/>
            <person name="Secka A."/>
            <person name="Antonio M."/>
            <person name="Oren A."/>
            <person name="Chaudhuri R.R."/>
            <person name="La Ragione R."/>
            <person name="Hildebrand F."/>
            <person name="Pallen M.J."/>
        </authorList>
    </citation>
    <scope>NUCLEOTIDE SEQUENCE</scope>
    <source>
        <strain evidence="15">CHK178-757</strain>
    </source>
</reference>
<feature type="binding site" evidence="13">
    <location>
        <begin position="264"/>
        <end position="270"/>
    </location>
    <ligand>
        <name>S-adenosyl-L-methionine</name>
        <dbReference type="ChEBI" id="CHEBI:59789"/>
    </ligand>
</feature>
<evidence type="ECO:0000256" key="6">
    <source>
        <dbReference type="ARBA" id="ARBA00022603"/>
    </source>
</evidence>
<dbReference type="Gene3D" id="1.10.940.10">
    <property type="entry name" value="NusB-like"/>
    <property type="match status" value="1"/>
</dbReference>
<dbReference type="PANTHER" id="PTHR22807:SF53">
    <property type="entry name" value="RIBOSOMAL RNA SMALL SUBUNIT METHYLTRANSFERASE B-RELATED"/>
    <property type="match status" value="1"/>
</dbReference>
<proteinExistence type="inferred from homology"/>
<dbReference type="Proteomes" id="UP000823927">
    <property type="component" value="Unassembled WGS sequence"/>
</dbReference>
<name>A0A9D1F1X3_9FIRM</name>
<keyword evidence="4" id="KW-0963">Cytoplasm</keyword>
<dbReference type="SUPFAM" id="SSF53335">
    <property type="entry name" value="S-adenosyl-L-methionine-dependent methyltransferases"/>
    <property type="match status" value="1"/>
</dbReference>
<evidence type="ECO:0000313" key="15">
    <source>
        <dbReference type="EMBL" id="HIS46009.1"/>
    </source>
</evidence>
<keyword evidence="6 13" id="KW-0489">Methyltransferase</keyword>
<dbReference type="InterPro" id="IPR004573">
    <property type="entry name" value="rRNA_ssu_MeTfrase_B"/>
</dbReference>
<feature type="binding site" evidence="13">
    <location>
        <position position="322"/>
    </location>
    <ligand>
        <name>S-adenosyl-L-methionine</name>
        <dbReference type="ChEBI" id="CHEBI:59789"/>
    </ligand>
</feature>
<dbReference type="EC" id="2.1.1.176" evidence="3"/>
<comment type="caution">
    <text evidence="15">The sequence shown here is derived from an EMBL/GenBank/DDBJ whole genome shotgun (WGS) entry which is preliminary data.</text>
</comment>
<evidence type="ECO:0000256" key="12">
    <source>
        <dbReference type="ARBA" id="ARBA00047283"/>
    </source>
</evidence>
<dbReference type="NCBIfam" id="NF011494">
    <property type="entry name" value="PRK14902.1"/>
    <property type="match status" value="1"/>
</dbReference>
<dbReference type="GO" id="GO:0003723">
    <property type="term" value="F:RNA binding"/>
    <property type="evidence" value="ECO:0007669"/>
    <property type="project" value="UniProtKB-UniRule"/>
</dbReference>
<keyword evidence="7 13" id="KW-0808">Transferase</keyword>
<comment type="catalytic activity">
    <reaction evidence="12">
        <text>cytidine(967) in 16S rRNA + S-adenosyl-L-methionine = 5-methylcytidine(967) in 16S rRNA + S-adenosyl-L-homocysteine + H(+)</text>
        <dbReference type="Rhea" id="RHEA:42748"/>
        <dbReference type="Rhea" id="RHEA-COMP:10219"/>
        <dbReference type="Rhea" id="RHEA-COMP:10220"/>
        <dbReference type="ChEBI" id="CHEBI:15378"/>
        <dbReference type="ChEBI" id="CHEBI:57856"/>
        <dbReference type="ChEBI" id="CHEBI:59789"/>
        <dbReference type="ChEBI" id="CHEBI:74483"/>
        <dbReference type="ChEBI" id="CHEBI:82748"/>
        <dbReference type="EC" id="2.1.1.176"/>
    </reaction>
</comment>
<dbReference type="AlphaFoldDB" id="A0A9D1F1X3"/>